<evidence type="ECO:0000256" key="6">
    <source>
        <dbReference type="ARBA" id="ARBA00023136"/>
    </source>
</evidence>
<gene>
    <name evidence="12" type="ORF">BaRGS_00024186</name>
</gene>
<evidence type="ECO:0000259" key="11">
    <source>
        <dbReference type="Pfam" id="PF07670"/>
    </source>
</evidence>
<feature type="transmembrane region" description="Helical" evidence="8">
    <location>
        <begin position="643"/>
        <end position="666"/>
    </location>
</feature>
<feature type="compositionally biased region" description="Basic and acidic residues" evidence="7">
    <location>
        <begin position="60"/>
        <end position="85"/>
    </location>
</feature>
<evidence type="ECO:0000259" key="9">
    <source>
        <dbReference type="Pfam" id="PF01773"/>
    </source>
</evidence>
<feature type="domain" description="Nucleoside transporter/FeoB GTPase Gate" evidence="11">
    <location>
        <begin position="349"/>
        <end position="445"/>
    </location>
</feature>
<evidence type="ECO:0000256" key="4">
    <source>
        <dbReference type="ARBA" id="ARBA00022692"/>
    </source>
</evidence>
<dbReference type="GO" id="GO:0005886">
    <property type="term" value="C:plasma membrane"/>
    <property type="evidence" value="ECO:0007669"/>
    <property type="project" value="UniProtKB-SubCell"/>
</dbReference>
<feature type="compositionally biased region" description="Basic and acidic residues" evidence="7">
    <location>
        <begin position="28"/>
        <end position="52"/>
    </location>
</feature>
<feature type="domain" description="Concentrative nucleoside transporter N-terminal" evidence="9">
    <location>
        <begin position="268"/>
        <end position="340"/>
    </location>
</feature>
<feature type="region of interest" description="Disordered" evidence="7">
    <location>
        <begin position="1"/>
        <end position="85"/>
    </location>
</feature>
<dbReference type="Pfam" id="PF01773">
    <property type="entry name" value="Nucleos_tra2_N"/>
    <property type="match status" value="1"/>
</dbReference>
<proteinExistence type="inferred from homology"/>
<feature type="transmembrane region" description="Helical" evidence="8">
    <location>
        <begin position="426"/>
        <end position="445"/>
    </location>
</feature>
<comment type="caution">
    <text evidence="12">The sequence shown here is derived from an EMBL/GenBank/DDBJ whole genome shotgun (WGS) entry which is preliminary data.</text>
</comment>
<keyword evidence="3" id="KW-1003">Cell membrane</keyword>
<keyword evidence="6 8" id="KW-0472">Membrane</keyword>
<feature type="compositionally biased region" description="Basic and acidic residues" evidence="7">
    <location>
        <begin position="1"/>
        <end position="20"/>
    </location>
</feature>
<feature type="transmembrane region" description="Helical" evidence="8">
    <location>
        <begin position="545"/>
        <end position="565"/>
    </location>
</feature>
<feature type="transmembrane region" description="Helical" evidence="8">
    <location>
        <begin position="264"/>
        <end position="280"/>
    </location>
</feature>
<evidence type="ECO:0000256" key="5">
    <source>
        <dbReference type="ARBA" id="ARBA00022989"/>
    </source>
</evidence>
<comment type="subcellular location">
    <subcellularLocation>
        <location evidence="1">Cell membrane</location>
        <topology evidence="1">Multi-pass membrane protein</topology>
    </subcellularLocation>
</comment>
<keyword evidence="4 8" id="KW-0812">Transmembrane</keyword>
<name>A0ABD0KBQ6_9CAEN</name>
<keyword evidence="5 8" id="KW-1133">Transmembrane helix</keyword>
<feature type="domain" description="Concentrative nucleoside transporter C-terminal" evidence="10">
    <location>
        <begin position="451"/>
        <end position="698"/>
    </location>
</feature>
<dbReference type="Pfam" id="PF07670">
    <property type="entry name" value="Gate"/>
    <property type="match status" value="1"/>
</dbReference>
<dbReference type="Proteomes" id="UP001519460">
    <property type="component" value="Unassembled WGS sequence"/>
</dbReference>
<evidence type="ECO:0000256" key="1">
    <source>
        <dbReference type="ARBA" id="ARBA00004651"/>
    </source>
</evidence>
<feature type="transmembrane region" description="Helical" evidence="8">
    <location>
        <begin position="347"/>
        <end position="368"/>
    </location>
</feature>
<accession>A0ABD0KBQ6</accession>
<feature type="transmembrane region" description="Helical" evidence="8">
    <location>
        <begin position="235"/>
        <end position="258"/>
    </location>
</feature>
<feature type="transmembrane region" description="Helical" evidence="8">
    <location>
        <begin position="678"/>
        <end position="702"/>
    </location>
</feature>
<dbReference type="InterPro" id="IPR002668">
    <property type="entry name" value="CNT_N_dom"/>
</dbReference>
<dbReference type="InterPro" id="IPR008276">
    <property type="entry name" value="C_nuclsd_transpt"/>
</dbReference>
<feature type="transmembrane region" description="Helical" evidence="8">
    <location>
        <begin position="492"/>
        <end position="525"/>
    </location>
</feature>
<dbReference type="InterPro" id="IPR011657">
    <property type="entry name" value="CNT_C_dom"/>
</dbReference>
<dbReference type="EMBL" id="JACVVK020000208">
    <property type="protein sequence ID" value="KAK7484554.1"/>
    <property type="molecule type" value="Genomic_DNA"/>
</dbReference>
<evidence type="ECO:0000313" key="13">
    <source>
        <dbReference type="Proteomes" id="UP001519460"/>
    </source>
</evidence>
<evidence type="ECO:0000256" key="7">
    <source>
        <dbReference type="SAM" id="MobiDB-lite"/>
    </source>
</evidence>
<dbReference type="AlphaFoldDB" id="A0ABD0KBQ6"/>
<evidence type="ECO:0000256" key="2">
    <source>
        <dbReference type="ARBA" id="ARBA00009033"/>
    </source>
</evidence>
<keyword evidence="13" id="KW-1185">Reference proteome</keyword>
<evidence type="ECO:0000259" key="10">
    <source>
        <dbReference type="Pfam" id="PF07662"/>
    </source>
</evidence>
<feature type="transmembrane region" description="Helical" evidence="8">
    <location>
        <begin position="181"/>
        <end position="201"/>
    </location>
</feature>
<dbReference type="InterPro" id="IPR011642">
    <property type="entry name" value="Gate_dom"/>
</dbReference>
<comment type="similarity">
    <text evidence="2">Belongs to the concentrative nucleoside transporter (CNT) (TC 2.A.41) family.</text>
</comment>
<dbReference type="PANTHER" id="PTHR10590">
    <property type="entry name" value="SODIUM/NUCLEOSIDE COTRANSPORTER"/>
    <property type="match status" value="1"/>
</dbReference>
<dbReference type="Pfam" id="PF07662">
    <property type="entry name" value="Nucleos_tra2_C"/>
    <property type="match status" value="1"/>
</dbReference>
<feature type="transmembrane region" description="Helical" evidence="8">
    <location>
        <begin position="151"/>
        <end position="169"/>
    </location>
</feature>
<evidence type="ECO:0000256" key="3">
    <source>
        <dbReference type="ARBA" id="ARBA00022475"/>
    </source>
</evidence>
<sequence>MDKDTSSSGTADKDITGKETTDEDTTAEETKKKDSISTETSEKDVTDSDTTAKDTSNAETSEKDVTNAETREKDGTRTDAPHTEVEIDANETDRLNTFTVECPDDEEDSSLQEEVQVRKLAWACRNETVCAPLIGLRKCLENFVKNNSSEICLWIKYTFIALFLVYMGFAFTLKKEFGREGWIRLLVITVVVAVVLFIRQIRPWRAASKRFKRVTGVIWKVCRPVIRFRKRYASFINRFLCVLAMAAVAYFVITKVAMERPRNLVSGVGIVVILAAMFLMSKFPRHVEWRPVGWGLLLQFIFALLVLRTHRGEVLFLWFSDRMTEYMNYTDSGASFVFGENYRDHYFAFRVMSTVIFFSATLSVLHYLGVMRVIIRAFAVAMDYTMKTGAMETLHAAFNIFCGWAESLMMVQPFLESMTVPELHAVMVNGLSTVATSTMGAYLALGVPANHLVTASFMSAPAALALAKMSYPNDRRALKPVREKDLPRRGTGVIDAAALGAVTAIPVVCHILVTAIAFICLLGFVNATLQWFGERVGLVEPDYPTLTFQLICSYLLYPVALFLGVRRADCKTVGRLLGLKIFANEYVAYSELGIIRANRLAFESHVNKNGTWNHTGVAFRDVYLVETNTTLPGGVISHRSETLATYALCGFANLMSVCMMAAALSAAAPSRRAEVWRLAPRALLTGIMTCLLTSALAGLVIVEL</sequence>
<reference evidence="12 13" key="1">
    <citation type="journal article" date="2023" name="Sci. Data">
        <title>Genome assembly of the Korean intertidal mud-creeper Batillaria attramentaria.</title>
        <authorList>
            <person name="Patra A.K."/>
            <person name="Ho P.T."/>
            <person name="Jun S."/>
            <person name="Lee S.J."/>
            <person name="Kim Y."/>
            <person name="Won Y.J."/>
        </authorList>
    </citation>
    <scope>NUCLEOTIDE SEQUENCE [LARGE SCALE GENOMIC DNA]</scope>
    <source>
        <strain evidence="12">Wonlab-2016</strain>
    </source>
</reference>
<feature type="transmembrane region" description="Helical" evidence="8">
    <location>
        <begin position="292"/>
        <end position="310"/>
    </location>
</feature>
<organism evidence="12 13">
    <name type="scientific">Batillaria attramentaria</name>
    <dbReference type="NCBI Taxonomy" id="370345"/>
    <lineage>
        <taxon>Eukaryota</taxon>
        <taxon>Metazoa</taxon>
        <taxon>Spiralia</taxon>
        <taxon>Lophotrochozoa</taxon>
        <taxon>Mollusca</taxon>
        <taxon>Gastropoda</taxon>
        <taxon>Caenogastropoda</taxon>
        <taxon>Sorbeoconcha</taxon>
        <taxon>Cerithioidea</taxon>
        <taxon>Batillariidae</taxon>
        <taxon>Batillaria</taxon>
    </lineage>
</organism>
<protein>
    <submittedName>
        <fullName evidence="12">Uncharacterized protein</fullName>
    </submittedName>
</protein>
<evidence type="ECO:0000313" key="12">
    <source>
        <dbReference type="EMBL" id="KAK7484554.1"/>
    </source>
</evidence>
<evidence type="ECO:0000256" key="8">
    <source>
        <dbReference type="SAM" id="Phobius"/>
    </source>
</evidence>
<dbReference type="PANTHER" id="PTHR10590:SF4">
    <property type="entry name" value="SOLUTE CARRIER FAMILY 28 MEMBER 3"/>
    <property type="match status" value="1"/>
</dbReference>